<keyword evidence="5" id="KW-1185">Reference proteome</keyword>
<keyword evidence="1" id="KW-0812">Transmembrane</keyword>
<dbReference type="Pfam" id="PF01757">
    <property type="entry name" value="Acyl_transf_3"/>
    <property type="match status" value="1"/>
</dbReference>
<feature type="transmembrane region" description="Helical" evidence="1">
    <location>
        <begin position="30"/>
        <end position="51"/>
    </location>
</feature>
<proteinExistence type="predicted"/>
<feature type="transmembrane region" description="Helical" evidence="1">
    <location>
        <begin position="7"/>
        <end position="24"/>
    </location>
</feature>
<dbReference type="InterPro" id="IPR043968">
    <property type="entry name" value="SGNH"/>
</dbReference>
<dbReference type="InterPro" id="IPR050879">
    <property type="entry name" value="Acyltransferase_3"/>
</dbReference>
<keyword evidence="4" id="KW-0808">Transferase</keyword>
<feature type="transmembrane region" description="Helical" evidence="1">
    <location>
        <begin position="167"/>
        <end position="185"/>
    </location>
</feature>
<reference evidence="4 5" key="1">
    <citation type="journal article" date="2013" name="Nat. Commun.">
        <title>Genome sequence and functional genomic analysis of the oil-degrading bacterium Oleispira antarctica.</title>
        <authorList>
            <person name="Kube M."/>
            <person name="Chernikova T.N."/>
            <person name="Al-Ramahi Y."/>
            <person name="Beloqui A."/>
            <person name="Lopez-Cortez N."/>
            <person name="Guazzaroni M.E."/>
            <person name="Heipieper H.J."/>
            <person name="Klages S."/>
            <person name="Kotsyurbenko O.R."/>
            <person name="Langer I."/>
            <person name="Nechitaylo T.Y."/>
            <person name="Lunsdorf H."/>
            <person name="Fernandez M."/>
            <person name="Juarez S."/>
            <person name="Ciordia S."/>
            <person name="Singer A."/>
            <person name="Kagan O."/>
            <person name="Egorova O."/>
            <person name="Petit P.A."/>
            <person name="Stogios P."/>
            <person name="Kim Y."/>
            <person name="Tchigvintsev A."/>
            <person name="Flick R."/>
            <person name="Denaro R."/>
            <person name="Genovese M."/>
            <person name="Albar J.P."/>
            <person name="Reva O.N."/>
            <person name="Martinez-Gomariz M."/>
            <person name="Tran H."/>
            <person name="Ferrer M."/>
            <person name="Savchenko A."/>
            <person name="Yakunin A.F."/>
            <person name="Yakimov M.M."/>
            <person name="Golyshina O.V."/>
            <person name="Reinhardt R."/>
            <person name="Golyshin P.N."/>
        </authorList>
    </citation>
    <scope>NUCLEOTIDE SEQUENCE [LARGE SCALE GENOMIC DNA]</scope>
</reference>
<dbReference type="InterPro" id="IPR002656">
    <property type="entry name" value="Acyl_transf_3_dom"/>
</dbReference>
<dbReference type="Pfam" id="PF19040">
    <property type="entry name" value="SGNH"/>
    <property type="match status" value="1"/>
</dbReference>
<gene>
    <name evidence="4" type="ORF">OLEAN_C28420</name>
</gene>
<dbReference type="EC" id="2.3.1.-" evidence="4"/>
<accession>R4YTI5</accession>
<dbReference type="KEGG" id="oai:OLEAN_C28420"/>
<dbReference type="HOGENOM" id="CLU_005679_10_2_6"/>
<sequence length="645" mass="73938">MNFRTDINGLRAVAVIAVVIFHFNKDWLPGGFAGVDVFFVISGFLMTSIIIKGLKTDNLSLVNFYFARANRIIPSLFILCIACLIFGYFFLIPFDYQTLSQHVKSSSGFFSNSTYMSEAGYFDSASHDKWLLHTWSLSVEWQFYIIYPLILLTANRLFSLSAIPKTIISLAVLSFILCVLASVYIPESSFYSLTTRAWEMLLGGVVFFYPIMIKHNKRIILNIAGVTLIAISYLVLNGSDVWPGTLTIFPVLGACLIILANNKHSFISNNFLVQKIGTYSYSIYLWHWPLYVALNYFQYEGIFYSTIGIILSFILGMIFYYLIEKKLVFNYKNLTRSQYFFHPTVLFTFIAFTAASTIQHYQGLPERFSPELQLSFSQIASSPLRDKCHSKKKDYIPPKQACTYFGENIKWAVLGDSHTIEIAYALAKAVEENNEGIKHYSFSGCVPSYKQDKHFSRCSTWTNDAVADITHTKSIENVVINYRYSRALFGDIDQFYPALGDEKDEASRSMMIQSLKMMIDDLALSKKNVYVFLPIPELQERIPKLLSNQYTYNLNHFNNIDGTSYDYYLRRNAYILNFFKNEQLAENVKIIDSSKLFCNENTCYAMLDGVPLYFDDDHPSIKGAERLIRSILEDNDQQSIILPSN</sequence>
<feature type="transmembrane region" description="Helical" evidence="1">
    <location>
        <begin position="272"/>
        <end position="290"/>
    </location>
</feature>
<protein>
    <submittedName>
        <fullName evidence="4">Acyltransferase family protein</fullName>
        <ecNumber evidence="4">2.3.1.-</ecNumber>
    </submittedName>
</protein>
<dbReference type="PANTHER" id="PTHR23028:SF53">
    <property type="entry name" value="ACYL_TRANSF_3 DOMAIN-CONTAINING PROTEIN"/>
    <property type="match status" value="1"/>
</dbReference>
<feature type="transmembrane region" description="Helical" evidence="1">
    <location>
        <begin position="219"/>
        <end position="236"/>
    </location>
</feature>
<dbReference type="EMBL" id="FO203512">
    <property type="protein sequence ID" value="CCK77018.1"/>
    <property type="molecule type" value="Genomic_DNA"/>
</dbReference>
<dbReference type="PANTHER" id="PTHR23028">
    <property type="entry name" value="ACETYLTRANSFERASE"/>
    <property type="match status" value="1"/>
</dbReference>
<evidence type="ECO:0000259" key="2">
    <source>
        <dbReference type="Pfam" id="PF01757"/>
    </source>
</evidence>
<evidence type="ECO:0000313" key="4">
    <source>
        <dbReference type="EMBL" id="CCK77018.1"/>
    </source>
</evidence>
<dbReference type="GO" id="GO:0009103">
    <property type="term" value="P:lipopolysaccharide biosynthetic process"/>
    <property type="evidence" value="ECO:0007669"/>
    <property type="project" value="TreeGrafter"/>
</dbReference>
<name>R4YTI5_OLEAN</name>
<dbReference type="GO" id="GO:0016747">
    <property type="term" value="F:acyltransferase activity, transferring groups other than amino-acyl groups"/>
    <property type="evidence" value="ECO:0007669"/>
    <property type="project" value="InterPro"/>
</dbReference>
<organism evidence="4 5">
    <name type="scientific">Oleispira antarctica RB-8</name>
    <dbReference type="NCBI Taxonomy" id="698738"/>
    <lineage>
        <taxon>Bacteria</taxon>
        <taxon>Pseudomonadati</taxon>
        <taxon>Pseudomonadota</taxon>
        <taxon>Gammaproteobacteria</taxon>
        <taxon>Oceanospirillales</taxon>
        <taxon>Oceanospirillaceae</taxon>
        <taxon>Oleispira</taxon>
    </lineage>
</organism>
<evidence type="ECO:0000256" key="1">
    <source>
        <dbReference type="SAM" id="Phobius"/>
    </source>
</evidence>
<feature type="transmembrane region" description="Helical" evidence="1">
    <location>
        <begin position="191"/>
        <end position="212"/>
    </location>
</feature>
<evidence type="ECO:0000313" key="5">
    <source>
        <dbReference type="Proteomes" id="UP000032749"/>
    </source>
</evidence>
<feature type="transmembrane region" description="Helical" evidence="1">
    <location>
        <begin position="344"/>
        <end position="361"/>
    </location>
</feature>
<feature type="transmembrane region" description="Helical" evidence="1">
    <location>
        <begin position="302"/>
        <end position="323"/>
    </location>
</feature>
<dbReference type="AlphaFoldDB" id="R4YTI5"/>
<dbReference type="OrthoDB" id="9767863at2"/>
<keyword evidence="1" id="KW-0472">Membrane</keyword>
<keyword evidence="4" id="KW-0012">Acyltransferase</keyword>
<feature type="domain" description="SGNH" evidence="3">
    <location>
        <begin position="388"/>
        <end position="630"/>
    </location>
</feature>
<evidence type="ECO:0000259" key="3">
    <source>
        <dbReference type="Pfam" id="PF19040"/>
    </source>
</evidence>
<feature type="transmembrane region" description="Helical" evidence="1">
    <location>
        <begin position="72"/>
        <end position="91"/>
    </location>
</feature>
<dbReference type="Proteomes" id="UP000032749">
    <property type="component" value="Chromosome"/>
</dbReference>
<feature type="transmembrane region" description="Helical" evidence="1">
    <location>
        <begin position="242"/>
        <end position="260"/>
    </location>
</feature>
<feature type="domain" description="Acyltransferase 3" evidence="2">
    <location>
        <begin position="6"/>
        <end position="320"/>
    </location>
</feature>
<feature type="transmembrane region" description="Helical" evidence="1">
    <location>
        <begin position="141"/>
        <end position="158"/>
    </location>
</feature>
<dbReference type="GO" id="GO:0016020">
    <property type="term" value="C:membrane"/>
    <property type="evidence" value="ECO:0007669"/>
    <property type="project" value="TreeGrafter"/>
</dbReference>
<dbReference type="PATRIC" id="fig|698738.3.peg.2950"/>
<keyword evidence="1" id="KW-1133">Transmembrane helix</keyword>